<reference evidence="3" key="1">
    <citation type="journal article" date="2016" name="Nat. Genet.">
        <title>A high-quality carrot genome assembly provides new insights into carotenoid accumulation and asterid genome evolution.</title>
        <authorList>
            <person name="Iorizzo M."/>
            <person name="Ellison S."/>
            <person name="Senalik D."/>
            <person name="Zeng P."/>
            <person name="Satapoomin P."/>
            <person name="Huang J."/>
            <person name="Bowman M."/>
            <person name="Iovene M."/>
            <person name="Sanseverino W."/>
            <person name="Cavagnaro P."/>
            <person name="Yildiz M."/>
            <person name="Macko-Podgorni A."/>
            <person name="Moranska E."/>
            <person name="Grzebelus E."/>
            <person name="Grzebelus D."/>
            <person name="Ashrafi H."/>
            <person name="Zheng Z."/>
            <person name="Cheng S."/>
            <person name="Spooner D."/>
            <person name="Van Deynze A."/>
            <person name="Simon P."/>
        </authorList>
    </citation>
    <scope>NUCLEOTIDE SEQUENCE</scope>
    <source>
        <tissue evidence="3">Leaf</tissue>
    </source>
</reference>
<dbReference type="EMBL" id="CP093344">
    <property type="protein sequence ID" value="WOG90523.1"/>
    <property type="molecule type" value="Genomic_DNA"/>
</dbReference>
<keyword evidence="1" id="KW-0812">Transmembrane</keyword>
<feature type="transmembrane region" description="Helical" evidence="1">
    <location>
        <begin position="224"/>
        <end position="244"/>
    </location>
</feature>
<keyword evidence="2" id="KW-0732">Signal</keyword>
<accession>A0AAF1APN2</accession>
<dbReference type="Pfam" id="PF06697">
    <property type="entry name" value="DUF1191"/>
    <property type="match status" value="1"/>
</dbReference>
<evidence type="ECO:0000313" key="3">
    <source>
        <dbReference type="EMBL" id="WOG90523.1"/>
    </source>
</evidence>
<keyword evidence="1" id="KW-1133">Transmembrane helix</keyword>
<evidence type="ECO:0000256" key="2">
    <source>
        <dbReference type="SAM" id="SignalP"/>
    </source>
</evidence>
<dbReference type="AlphaFoldDB" id="A0AAF1APN2"/>
<keyword evidence="1" id="KW-0472">Membrane</keyword>
<proteinExistence type="predicted"/>
<evidence type="ECO:0000313" key="4">
    <source>
        <dbReference type="Proteomes" id="UP000077755"/>
    </source>
</evidence>
<dbReference type="PANTHER" id="PTHR33512:SF7">
    <property type="entry name" value="LEGUME LECTIN DOMAIN-CONTAINING PROTEIN"/>
    <property type="match status" value="1"/>
</dbReference>
<dbReference type="Proteomes" id="UP000077755">
    <property type="component" value="Chromosome 2"/>
</dbReference>
<dbReference type="PANTHER" id="PTHR33512">
    <property type="entry name" value="PROTEIN, PUTATIVE (DUF1191)-RELATED"/>
    <property type="match status" value="1"/>
</dbReference>
<dbReference type="GO" id="GO:0016020">
    <property type="term" value="C:membrane"/>
    <property type="evidence" value="ECO:0007669"/>
    <property type="project" value="TreeGrafter"/>
</dbReference>
<protein>
    <submittedName>
        <fullName evidence="3">Uncharacterized protein</fullName>
    </submittedName>
</protein>
<dbReference type="InterPro" id="IPR010605">
    <property type="entry name" value="DUF1191"/>
</dbReference>
<evidence type="ECO:0000256" key="1">
    <source>
        <dbReference type="SAM" id="Phobius"/>
    </source>
</evidence>
<feature type="chain" id="PRO_5041946164" evidence="2">
    <location>
        <begin position="26"/>
        <end position="294"/>
    </location>
</feature>
<reference evidence="3" key="2">
    <citation type="submission" date="2022-03" db="EMBL/GenBank/DDBJ databases">
        <title>Draft title - Genomic analysis of global carrot germplasm unveils the trajectory of domestication and the origin of high carotenoid orange carrot.</title>
        <authorList>
            <person name="Iorizzo M."/>
            <person name="Ellison S."/>
            <person name="Senalik D."/>
            <person name="Macko-Podgorni A."/>
            <person name="Grzebelus D."/>
            <person name="Bostan H."/>
            <person name="Rolling W."/>
            <person name="Curaba J."/>
            <person name="Simon P."/>
        </authorList>
    </citation>
    <scope>NUCLEOTIDE SEQUENCE</scope>
    <source>
        <tissue evidence="3">Leaf</tissue>
    </source>
</reference>
<feature type="signal peptide" evidence="2">
    <location>
        <begin position="1"/>
        <end position="25"/>
    </location>
</feature>
<gene>
    <name evidence="3" type="ORF">DCAR_0209767</name>
</gene>
<name>A0AAF1APN2_DAUCS</name>
<sequence length="294" mass="32968">MESRNIIWGIFCISLTPFLIRGTLAKDDSKPDTSSLNNFLHDHAREVVKFPQLGKFYDISLKSNYSGIKISYIQIRTPSIWTRGINVRAVHIPPKTRILPFVRRLDIVYQDLGNLSSYYYNVPNYRFVTPVIGFATYNGEDNSPSNSSGPPPNICLEGNNTIMIQFPDISVKKKENSTMRCVAFGANGDIQFSNVTVPNKCLARGHGQFSIVVPKSKKSSKKGLAIGLGVGFGILTLLLVILLMCRIARNKELEYMQNEPEKSENLDTAWVGSSKLPAAEWSRNFEIPENDYIP</sequence>
<organism evidence="3 4">
    <name type="scientific">Daucus carota subsp. sativus</name>
    <name type="common">Carrot</name>
    <dbReference type="NCBI Taxonomy" id="79200"/>
    <lineage>
        <taxon>Eukaryota</taxon>
        <taxon>Viridiplantae</taxon>
        <taxon>Streptophyta</taxon>
        <taxon>Embryophyta</taxon>
        <taxon>Tracheophyta</taxon>
        <taxon>Spermatophyta</taxon>
        <taxon>Magnoliopsida</taxon>
        <taxon>eudicotyledons</taxon>
        <taxon>Gunneridae</taxon>
        <taxon>Pentapetalae</taxon>
        <taxon>asterids</taxon>
        <taxon>campanulids</taxon>
        <taxon>Apiales</taxon>
        <taxon>Apiaceae</taxon>
        <taxon>Apioideae</taxon>
        <taxon>Scandiceae</taxon>
        <taxon>Daucinae</taxon>
        <taxon>Daucus</taxon>
        <taxon>Daucus sect. Daucus</taxon>
    </lineage>
</organism>
<keyword evidence="4" id="KW-1185">Reference proteome</keyword>
<dbReference type="KEGG" id="dcr:108207901"/>